<gene>
    <name evidence="1" type="ORF">THTE_0134</name>
</gene>
<dbReference type="KEGG" id="ttf:THTE_0134"/>
<evidence type="ECO:0000313" key="1">
    <source>
        <dbReference type="EMBL" id="ASV72736.1"/>
    </source>
</evidence>
<keyword evidence="2" id="KW-1185">Reference proteome</keyword>
<sequence length="53" mass="5928">MAWQRDSTRRDLLRRDPLVGAASWKDPLVGAVIQRWIVRSAAAGTEVPRGKRG</sequence>
<dbReference type="EMBL" id="CP018477">
    <property type="protein sequence ID" value="ASV72736.1"/>
    <property type="molecule type" value="Genomic_DNA"/>
</dbReference>
<protein>
    <submittedName>
        <fullName evidence="1">Uncharacterized protein</fullName>
    </submittedName>
</protein>
<dbReference type="Proteomes" id="UP000215086">
    <property type="component" value="Chromosome"/>
</dbReference>
<accession>A0A286R9U5</accession>
<evidence type="ECO:0000313" key="2">
    <source>
        <dbReference type="Proteomes" id="UP000215086"/>
    </source>
</evidence>
<dbReference type="AlphaFoldDB" id="A0A286R9U5"/>
<proteinExistence type="predicted"/>
<reference evidence="1 2" key="1">
    <citation type="journal article" name="Front. Microbiol.">
        <title>Sugar Metabolism of the First Thermophilic Planctomycete Thermogutta terrifontis: Comparative Genomic and Transcriptomic Approaches.</title>
        <authorList>
            <person name="Elcheninov A.G."/>
            <person name="Menzel P."/>
            <person name="Gudbergsdottir S.R."/>
            <person name="Slesarev A.I."/>
            <person name="Kadnikov V.V."/>
            <person name="Krogh A."/>
            <person name="Bonch-Osmolovskaya E.A."/>
            <person name="Peng X."/>
            <person name="Kublanov I.V."/>
        </authorList>
    </citation>
    <scope>NUCLEOTIDE SEQUENCE [LARGE SCALE GENOMIC DNA]</scope>
    <source>
        <strain evidence="1 2">R1</strain>
    </source>
</reference>
<organism evidence="1 2">
    <name type="scientific">Thermogutta terrifontis</name>
    <dbReference type="NCBI Taxonomy" id="1331910"/>
    <lineage>
        <taxon>Bacteria</taxon>
        <taxon>Pseudomonadati</taxon>
        <taxon>Planctomycetota</taxon>
        <taxon>Planctomycetia</taxon>
        <taxon>Pirellulales</taxon>
        <taxon>Thermoguttaceae</taxon>
        <taxon>Thermogutta</taxon>
    </lineage>
</organism>
<name>A0A286R9U5_9BACT</name>